<feature type="non-terminal residue" evidence="2">
    <location>
        <position position="1"/>
    </location>
</feature>
<feature type="region of interest" description="Disordered" evidence="1">
    <location>
        <begin position="1"/>
        <end position="37"/>
    </location>
</feature>
<reference evidence="2" key="1">
    <citation type="journal article" date="2022" name="Int. J. Mol. Sci.">
        <title>Draft Genome of Tanacetum Coccineum: Genomic Comparison of Closely Related Tanacetum-Family Plants.</title>
        <authorList>
            <person name="Yamashiro T."/>
            <person name="Shiraishi A."/>
            <person name="Nakayama K."/>
            <person name="Satake H."/>
        </authorList>
    </citation>
    <scope>NUCLEOTIDE SEQUENCE</scope>
</reference>
<gene>
    <name evidence="2" type="ORF">Tco_1131774</name>
</gene>
<comment type="caution">
    <text evidence="2">The sequence shown here is derived from an EMBL/GenBank/DDBJ whole genome shotgun (WGS) entry which is preliminary data.</text>
</comment>
<evidence type="ECO:0000313" key="2">
    <source>
        <dbReference type="EMBL" id="GJU09378.1"/>
    </source>
</evidence>
<accession>A0ABQ5JCZ9</accession>
<feature type="compositionally biased region" description="Polar residues" evidence="1">
    <location>
        <begin position="26"/>
        <end position="37"/>
    </location>
</feature>
<evidence type="ECO:0000313" key="3">
    <source>
        <dbReference type="Proteomes" id="UP001151760"/>
    </source>
</evidence>
<sequence>SERLSVEQPSPSPAPTSEVPNESLPDATSAQPSGTDN</sequence>
<proteinExistence type="predicted"/>
<organism evidence="2 3">
    <name type="scientific">Tanacetum coccineum</name>
    <dbReference type="NCBI Taxonomy" id="301880"/>
    <lineage>
        <taxon>Eukaryota</taxon>
        <taxon>Viridiplantae</taxon>
        <taxon>Streptophyta</taxon>
        <taxon>Embryophyta</taxon>
        <taxon>Tracheophyta</taxon>
        <taxon>Spermatophyta</taxon>
        <taxon>Magnoliopsida</taxon>
        <taxon>eudicotyledons</taxon>
        <taxon>Gunneridae</taxon>
        <taxon>Pentapetalae</taxon>
        <taxon>asterids</taxon>
        <taxon>campanulids</taxon>
        <taxon>Asterales</taxon>
        <taxon>Asteraceae</taxon>
        <taxon>Asteroideae</taxon>
        <taxon>Anthemideae</taxon>
        <taxon>Anthemidinae</taxon>
        <taxon>Tanacetum</taxon>
    </lineage>
</organism>
<evidence type="ECO:0000256" key="1">
    <source>
        <dbReference type="SAM" id="MobiDB-lite"/>
    </source>
</evidence>
<name>A0ABQ5JCZ9_9ASTR</name>
<dbReference type="EMBL" id="BQNB010021723">
    <property type="protein sequence ID" value="GJU09378.1"/>
    <property type="molecule type" value="Genomic_DNA"/>
</dbReference>
<dbReference type="Proteomes" id="UP001151760">
    <property type="component" value="Unassembled WGS sequence"/>
</dbReference>
<reference evidence="2" key="2">
    <citation type="submission" date="2022-01" db="EMBL/GenBank/DDBJ databases">
        <authorList>
            <person name="Yamashiro T."/>
            <person name="Shiraishi A."/>
            <person name="Satake H."/>
            <person name="Nakayama K."/>
        </authorList>
    </citation>
    <scope>NUCLEOTIDE SEQUENCE</scope>
</reference>
<protein>
    <submittedName>
        <fullName evidence="2">Uncharacterized protein</fullName>
    </submittedName>
</protein>
<keyword evidence="3" id="KW-1185">Reference proteome</keyword>